<dbReference type="InterPro" id="IPR041577">
    <property type="entry name" value="RT_RNaseH_2"/>
</dbReference>
<feature type="domain" description="Reverse transcriptase/retrotransposon-derived protein RNase H-like" evidence="2">
    <location>
        <begin position="27"/>
        <end position="105"/>
    </location>
</feature>
<organism evidence="3 4">
    <name type="scientific">Dryococelus australis</name>
    <dbReference type="NCBI Taxonomy" id="614101"/>
    <lineage>
        <taxon>Eukaryota</taxon>
        <taxon>Metazoa</taxon>
        <taxon>Ecdysozoa</taxon>
        <taxon>Arthropoda</taxon>
        <taxon>Hexapoda</taxon>
        <taxon>Insecta</taxon>
        <taxon>Pterygota</taxon>
        <taxon>Neoptera</taxon>
        <taxon>Polyneoptera</taxon>
        <taxon>Phasmatodea</taxon>
        <taxon>Verophasmatodea</taxon>
        <taxon>Anareolatae</taxon>
        <taxon>Phasmatidae</taxon>
        <taxon>Eurycanthinae</taxon>
        <taxon>Dryococelus</taxon>
    </lineage>
</organism>
<sequence length="106" mass="11812">MGDLIPSYPANSSVSYELLKLNVPWEWNVHTSRLFQESKGWFCQSSRLIHFDPAKPLVLTSDAAPTGIRVVLSHLGENGDHHIGFVSKTLTAAEKNYSQLDCEALE</sequence>
<dbReference type="InterPro" id="IPR050951">
    <property type="entry name" value="Retrovirus_Pol_polyprotein"/>
</dbReference>
<name>A0ABQ9HIX6_9NEOP</name>
<reference evidence="3 4" key="1">
    <citation type="submission" date="2023-02" db="EMBL/GenBank/DDBJ databases">
        <title>LHISI_Scaffold_Assembly.</title>
        <authorList>
            <person name="Stuart O.P."/>
            <person name="Cleave R."/>
            <person name="Magrath M.J.L."/>
            <person name="Mikheyev A.S."/>
        </authorList>
    </citation>
    <scope>NUCLEOTIDE SEQUENCE [LARGE SCALE GENOMIC DNA]</scope>
    <source>
        <strain evidence="3">Daus_M_001</strain>
        <tissue evidence="3">Leg muscle</tissue>
    </source>
</reference>
<evidence type="ECO:0000313" key="3">
    <source>
        <dbReference type="EMBL" id="KAJ8884291.1"/>
    </source>
</evidence>
<dbReference type="Pfam" id="PF17919">
    <property type="entry name" value="RT_RNaseH_2"/>
    <property type="match status" value="1"/>
</dbReference>
<keyword evidence="1" id="KW-0511">Multifunctional enzyme</keyword>
<proteinExistence type="predicted"/>
<evidence type="ECO:0000313" key="4">
    <source>
        <dbReference type="Proteomes" id="UP001159363"/>
    </source>
</evidence>
<dbReference type="PANTHER" id="PTHR37984">
    <property type="entry name" value="PROTEIN CBG26694"/>
    <property type="match status" value="1"/>
</dbReference>
<accession>A0ABQ9HIX6</accession>
<dbReference type="InterPro" id="IPR043502">
    <property type="entry name" value="DNA/RNA_pol_sf"/>
</dbReference>
<dbReference type="PANTHER" id="PTHR37984:SF5">
    <property type="entry name" value="PROTEIN NYNRIN-LIKE"/>
    <property type="match status" value="1"/>
</dbReference>
<comment type="caution">
    <text evidence="3">The sequence shown here is derived from an EMBL/GenBank/DDBJ whole genome shotgun (WGS) entry which is preliminary data.</text>
</comment>
<protein>
    <recommendedName>
        <fullName evidence="2">Reverse transcriptase/retrotransposon-derived protein RNase H-like domain-containing protein</fullName>
    </recommendedName>
</protein>
<evidence type="ECO:0000256" key="1">
    <source>
        <dbReference type="ARBA" id="ARBA00023268"/>
    </source>
</evidence>
<keyword evidence="4" id="KW-1185">Reference proteome</keyword>
<dbReference type="SUPFAM" id="SSF56672">
    <property type="entry name" value="DNA/RNA polymerases"/>
    <property type="match status" value="1"/>
</dbReference>
<evidence type="ECO:0000259" key="2">
    <source>
        <dbReference type="Pfam" id="PF17919"/>
    </source>
</evidence>
<dbReference type="Proteomes" id="UP001159363">
    <property type="component" value="Chromosome 4"/>
</dbReference>
<gene>
    <name evidence="3" type="ORF">PR048_016148</name>
</gene>
<dbReference type="EMBL" id="JARBHB010000005">
    <property type="protein sequence ID" value="KAJ8884291.1"/>
    <property type="molecule type" value="Genomic_DNA"/>
</dbReference>